<name>A0A8H6MM14_9PEZI</name>
<sequence length="192" mass="20636">MVVAFGRRLAVASAKVDSHQVETHSRRVVAAEGLPRPEMRVDGWASRIPSPPKPQPPLTILNGAKGTSLIRTAVNAGDQAREEFLSSTSASADVGLIPASLCTDGNGFSQARRNRAGCRPDPGRGPTDVIAVDRHGRQPASQRGKGATVFRHDHHHDTSKRASKQTTGHGKLWELAREGPDQTRHARLSDPT</sequence>
<evidence type="ECO:0000313" key="2">
    <source>
        <dbReference type="EMBL" id="KAF6797606.1"/>
    </source>
</evidence>
<evidence type="ECO:0000256" key="1">
    <source>
        <dbReference type="SAM" id="MobiDB-lite"/>
    </source>
</evidence>
<organism evidence="2 3">
    <name type="scientific">Colletotrichum sojae</name>
    <dbReference type="NCBI Taxonomy" id="2175907"/>
    <lineage>
        <taxon>Eukaryota</taxon>
        <taxon>Fungi</taxon>
        <taxon>Dikarya</taxon>
        <taxon>Ascomycota</taxon>
        <taxon>Pezizomycotina</taxon>
        <taxon>Sordariomycetes</taxon>
        <taxon>Hypocreomycetidae</taxon>
        <taxon>Glomerellales</taxon>
        <taxon>Glomerellaceae</taxon>
        <taxon>Colletotrichum</taxon>
        <taxon>Colletotrichum orchidearum species complex</taxon>
    </lineage>
</organism>
<dbReference type="AlphaFoldDB" id="A0A8H6MM14"/>
<gene>
    <name evidence="2" type="ORF">CSOJ01_12894</name>
</gene>
<evidence type="ECO:0000313" key="3">
    <source>
        <dbReference type="Proteomes" id="UP000652219"/>
    </source>
</evidence>
<keyword evidence="3" id="KW-1185">Reference proteome</keyword>
<feature type="region of interest" description="Disordered" evidence="1">
    <location>
        <begin position="135"/>
        <end position="192"/>
    </location>
</feature>
<feature type="compositionally biased region" description="Basic and acidic residues" evidence="1">
    <location>
        <begin position="171"/>
        <end position="192"/>
    </location>
</feature>
<reference evidence="2 3" key="1">
    <citation type="journal article" date="2020" name="Phytopathology">
        <title>Genome Sequence Resources of Colletotrichum truncatum, C. plurivorum, C. musicola, and C. sojae: Four Species Pathogenic to Soybean (Glycine max).</title>
        <authorList>
            <person name="Rogerio F."/>
            <person name="Boufleur T.R."/>
            <person name="Ciampi-Guillardi M."/>
            <person name="Sukno S.A."/>
            <person name="Thon M.R."/>
            <person name="Massola Junior N.S."/>
            <person name="Baroncelli R."/>
        </authorList>
    </citation>
    <scope>NUCLEOTIDE SEQUENCE [LARGE SCALE GENOMIC DNA]</scope>
    <source>
        <strain evidence="2 3">LFN0009</strain>
    </source>
</reference>
<proteinExistence type="predicted"/>
<accession>A0A8H6MM14</accession>
<comment type="caution">
    <text evidence="2">The sequence shown here is derived from an EMBL/GenBank/DDBJ whole genome shotgun (WGS) entry which is preliminary data.</text>
</comment>
<protein>
    <submittedName>
        <fullName evidence="2">Uncharacterized protein</fullName>
    </submittedName>
</protein>
<dbReference type="EMBL" id="WIGN01000349">
    <property type="protein sequence ID" value="KAF6797606.1"/>
    <property type="molecule type" value="Genomic_DNA"/>
</dbReference>
<dbReference type="Proteomes" id="UP000652219">
    <property type="component" value="Unassembled WGS sequence"/>
</dbReference>